<feature type="chain" id="PRO_5040778193" evidence="3">
    <location>
        <begin position="24"/>
        <end position="236"/>
    </location>
</feature>
<dbReference type="InterPro" id="IPR050330">
    <property type="entry name" value="Bact_OuterMem_StrucFunc"/>
</dbReference>
<feature type="compositionally biased region" description="Pro residues" evidence="2">
    <location>
        <begin position="206"/>
        <end position="216"/>
    </location>
</feature>
<sequence>MRPLLIAALLPLAGALASRPALAQPRPFSCVGAERIATDSFGIDFRQASSTPDPAATAQIAAAAALARANPERNLCVLGHASRDGGQTANTRLSARRARAVSEALVQHGVARERIRAEARGAGFGPRAPTPAMRSVTVVVLPSAGAAAVPRPGVPGGVPGGGTGAAAGTGGAPASGAPAATQPAATPPVVPPGSSPGLPAVAAPPVVAPAAPPAAASPPDGGRTAGQAGTAAGAPD</sequence>
<dbReference type="InterPro" id="IPR006665">
    <property type="entry name" value="OmpA-like"/>
</dbReference>
<evidence type="ECO:0000313" key="5">
    <source>
        <dbReference type="EMBL" id="MCK8783169.1"/>
    </source>
</evidence>
<dbReference type="Pfam" id="PF00691">
    <property type="entry name" value="OmpA"/>
    <property type="match status" value="1"/>
</dbReference>
<keyword evidence="1" id="KW-0472">Membrane</keyword>
<dbReference type="InterPro" id="IPR036737">
    <property type="entry name" value="OmpA-like_sf"/>
</dbReference>
<name>A0A9X1Y2W6_9PROT</name>
<keyword evidence="6" id="KW-1185">Reference proteome</keyword>
<keyword evidence="3" id="KW-0732">Signal</keyword>
<evidence type="ECO:0000256" key="3">
    <source>
        <dbReference type="SAM" id="SignalP"/>
    </source>
</evidence>
<feature type="compositionally biased region" description="Pro residues" evidence="2">
    <location>
        <begin position="185"/>
        <end position="194"/>
    </location>
</feature>
<dbReference type="EMBL" id="JALPRX010000007">
    <property type="protein sequence ID" value="MCK8783169.1"/>
    <property type="molecule type" value="Genomic_DNA"/>
</dbReference>
<comment type="caution">
    <text evidence="5">The sequence shown here is derived from an EMBL/GenBank/DDBJ whole genome shotgun (WGS) entry which is preliminary data.</text>
</comment>
<dbReference type="Gene3D" id="3.30.1330.60">
    <property type="entry name" value="OmpA-like domain"/>
    <property type="match status" value="1"/>
</dbReference>
<dbReference type="GO" id="GO:0016020">
    <property type="term" value="C:membrane"/>
    <property type="evidence" value="ECO:0007669"/>
    <property type="project" value="UniProtKB-UniRule"/>
</dbReference>
<feature type="compositionally biased region" description="Gly residues" evidence="2">
    <location>
        <begin position="154"/>
        <end position="173"/>
    </location>
</feature>
<dbReference type="Proteomes" id="UP001139516">
    <property type="component" value="Unassembled WGS sequence"/>
</dbReference>
<dbReference type="PANTHER" id="PTHR30329">
    <property type="entry name" value="STATOR ELEMENT OF FLAGELLAR MOTOR COMPLEX"/>
    <property type="match status" value="1"/>
</dbReference>
<dbReference type="PANTHER" id="PTHR30329:SF21">
    <property type="entry name" value="LIPOPROTEIN YIAD-RELATED"/>
    <property type="match status" value="1"/>
</dbReference>
<feature type="region of interest" description="Disordered" evidence="2">
    <location>
        <begin position="147"/>
        <end position="236"/>
    </location>
</feature>
<evidence type="ECO:0000259" key="4">
    <source>
        <dbReference type="PROSITE" id="PS51123"/>
    </source>
</evidence>
<dbReference type="AlphaFoldDB" id="A0A9X1Y2W6"/>
<feature type="compositionally biased region" description="Low complexity" evidence="2">
    <location>
        <begin position="195"/>
        <end position="205"/>
    </location>
</feature>
<accession>A0A9X1Y2W6</accession>
<gene>
    <name evidence="5" type="ORF">M0638_02095</name>
</gene>
<protein>
    <submittedName>
        <fullName evidence="5">OmpA family protein</fullName>
    </submittedName>
</protein>
<organism evidence="5 6">
    <name type="scientific">Roseomonas acroporae</name>
    <dbReference type="NCBI Taxonomy" id="2937791"/>
    <lineage>
        <taxon>Bacteria</taxon>
        <taxon>Pseudomonadati</taxon>
        <taxon>Pseudomonadota</taxon>
        <taxon>Alphaproteobacteria</taxon>
        <taxon>Acetobacterales</taxon>
        <taxon>Roseomonadaceae</taxon>
        <taxon>Roseomonas</taxon>
    </lineage>
</organism>
<dbReference type="SUPFAM" id="SSF103088">
    <property type="entry name" value="OmpA-like"/>
    <property type="match status" value="1"/>
</dbReference>
<feature type="compositionally biased region" description="Low complexity" evidence="2">
    <location>
        <begin position="174"/>
        <end position="184"/>
    </location>
</feature>
<evidence type="ECO:0000256" key="2">
    <source>
        <dbReference type="SAM" id="MobiDB-lite"/>
    </source>
</evidence>
<dbReference type="PROSITE" id="PS51123">
    <property type="entry name" value="OMPA_2"/>
    <property type="match status" value="1"/>
</dbReference>
<proteinExistence type="predicted"/>
<feature type="signal peptide" evidence="3">
    <location>
        <begin position="1"/>
        <end position="23"/>
    </location>
</feature>
<dbReference type="RefSeq" id="WP_248665296.1">
    <property type="nucleotide sequence ID" value="NZ_JALPRX010000007.1"/>
</dbReference>
<feature type="domain" description="OmpA-like" evidence="4">
    <location>
        <begin position="32"/>
        <end position="144"/>
    </location>
</feature>
<evidence type="ECO:0000313" key="6">
    <source>
        <dbReference type="Proteomes" id="UP001139516"/>
    </source>
</evidence>
<evidence type="ECO:0000256" key="1">
    <source>
        <dbReference type="PROSITE-ProRule" id="PRU00473"/>
    </source>
</evidence>
<reference evidence="5" key="1">
    <citation type="submission" date="2022-04" db="EMBL/GenBank/DDBJ databases">
        <title>Roseomonas acroporae sp. nov., isolated from coral Acropora digitifera.</title>
        <authorList>
            <person name="Sun H."/>
        </authorList>
    </citation>
    <scope>NUCLEOTIDE SEQUENCE</scope>
    <source>
        <strain evidence="5">NAR14</strain>
    </source>
</reference>
<feature type="compositionally biased region" description="Low complexity" evidence="2">
    <location>
        <begin position="217"/>
        <end position="236"/>
    </location>
</feature>